<accession>A0AAN6Z6Q4</accession>
<dbReference type="GO" id="GO:0006862">
    <property type="term" value="P:nucleotide transport"/>
    <property type="evidence" value="ECO:0007669"/>
    <property type="project" value="InterPro"/>
</dbReference>
<evidence type="ECO:0000256" key="6">
    <source>
        <dbReference type="ARBA" id="ARBA00022792"/>
    </source>
</evidence>
<feature type="repeat" description="Solcar" evidence="9">
    <location>
        <begin position="10"/>
        <end position="105"/>
    </location>
</feature>
<evidence type="ECO:0000256" key="9">
    <source>
        <dbReference type="PROSITE-ProRule" id="PRU00282"/>
    </source>
</evidence>
<name>A0AAN6Z6Q4_9PEZI</name>
<evidence type="ECO:0000256" key="2">
    <source>
        <dbReference type="ARBA" id="ARBA00006375"/>
    </source>
</evidence>
<evidence type="ECO:0000256" key="1">
    <source>
        <dbReference type="ARBA" id="ARBA00004141"/>
    </source>
</evidence>
<evidence type="ECO:0000256" key="5">
    <source>
        <dbReference type="ARBA" id="ARBA00022737"/>
    </source>
</evidence>
<keyword evidence="7" id="KW-1133">Transmembrane helix</keyword>
<dbReference type="GO" id="GO:0055085">
    <property type="term" value="P:transmembrane transport"/>
    <property type="evidence" value="ECO:0007669"/>
    <property type="project" value="InterPro"/>
</dbReference>
<reference evidence="11" key="2">
    <citation type="submission" date="2023-05" db="EMBL/GenBank/DDBJ databases">
        <authorList>
            <consortium name="Lawrence Berkeley National Laboratory"/>
            <person name="Steindorff A."/>
            <person name="Hensen N."/>
            <person name="Bonometti L."/>
            <person name="Westerberg I."/>
            <person name="Brannstrom I.O."/>
            <person name="Guillou S."/>
            <person name="Cros-Aarteil S."/>
            <person name="Calhoun S."/>
            <person name="Haridas S."/>
            <person name="Kuo A."/>
            <person name="Mondo S."/>
            <person name="Pangilinan J."/>
            <person name="Riley R."/>
            <person name="Labutti K."/>
            <person name="Andreopoulos B."/>
            <person name="Lipzen A."/>
            <person name="Chen C."/>
            <person name="Yanf M."/>
            <person name="Daum C."/>
            <person name="Ng V."/>
            <person name="Clum A."/>
            <person name="Ohm R."/>
            <person name="Martin F."/>
            <person name="Silar P."/>
            <person name="Natvig D."/>
            <person name="Lalanne C."/>
            <person name="Gautier V."/>
            <person name="Ament-Velasquez S.L."/>
            <person name="Kruys A."/>
            <person name="Hutchinson M.I."/>
            <person name="Powell A.J."/>
            <person name="Barry K."/>
            <person name="Miller A.N."/>
            <person name="Grigoriev I.V."/>
            <person name="Debuchy R."/>
            <person name="Gladieux P."/>
            <person name="Thoren M.H."/>
            <person name="Johannesson H."/>
        </authorList>
    </citation>
    <scope>NUCLEOTIDE SEQUENCE</scope>
    <source>
        <strain evidence="11">CBS 731.68</strain>
    </source>
</reference>
<dbReference type="InterPro" id="IPR044712">
    <property type="entry name" value="SLC25A32-like"/>
</dbReference>
<evidence type="ECO:0000313" key="12">
    <source>
        <dbReference type="Proteomes" id="UP001302602"/>
    </source>
</evidence>
<keyword evidence="6" id="KW-0999">Mitochondrion inner membrane</keyword>
<feature type="repeat" description="Solcar" evidence="9">
    <location>
        <begin position="246"/>
        <end position="329"/>
    </location>
</feature>
<dbReference type="Gene3D" id="1.50.40.10">
    <property type="entry name" value="Mitochondrial carrier domain"/>
    <property type="match status" value="1"/>
</dbReference>
<evidence type="ECO:0000256" key="4">
    <source>
        <dbReference type="ARBA" id="ARBA00022692"/>
    </source>
</evidence>
<dbReference type="RefSeq" id="XP_062651516.1">
    <property type="nucleotide sequence ID" value="XM_062796914.1"/>
</dbReference>
<keyword evidence="12" id="KW-1185">Reference proteome</keyword>
<dbReference type="AlphaFoldDB" id="A0AAN6Z6Q4"/>
<dbReference type="PROSITE" id="PS50920">
    <property type="entry name" value="SOLCAR"/>
    <property type="match status" value="3"/>
</dbReference>
<dbReference type="Pfam" id="PF00153">
    <property type="entry name" value="Mito_carr"/>
    <property type="match status" value="3"/>
</dbReference>
<dbReference type="EMBL" id="MU853224">
    <property type="protein sequence ID" value="KAK4127745.1"/>
    <property type="molecule type" value="Genomic_DNA"/>
</dbReference>
<dbReference type="GO" id="GO:0016020">
    <property type="term" value="C:membrane"/>
    <property type="evidence" value="ECO:0007669"/>
    <property type="project" value="UniProtKB-SubCell"/>
</dbReference>
<keyword evidence="3 10" id="KW-0813">Transport</keyword>
<evidence type="ECO:0000256" key="10">
    <source>
        <dbReference type="RuleBase" id="RU000488"/>
    </source>
</evidence>
<dbReference type="GeneID" id="87833682"/>
<evidence type="ECO:0000256" key="8">
    <source>
        <dbReference type="ARBA" id="ARBA00023136"/>
    </source>
</evidence>
<dbReference type="SUPFAM" id="SSF103506">
    <property type="entry name" value="Mitochondrial carrier"/>
    <property type="match status" value="1"/>
</dbReference>
<comment type="caution">
    <text evidence="11">The sequence shown here is derived from an EMBL/GenBank/DDBJ whole genome shotgun (WGS) entry which is preliminary data.</text>
</comment>
<dbReference type="InterPro" id="IPR018108">
    <property type="entry name" value="MCP_transmembrane"/>
</dbReference>
<keyword evidence="8 9" id="KW-0472">Membrane</keyword>
<dbReference type="PANTHER" id="PTHR45683">
    <property type="entry name" value="MITOCHONDRIAL NICOTINAMIDE ADENINE DINUCLEOTIDE TRANSPORTER 1-RELATED-RELATED"/>
    <property type="match status" value="1"/>
</dbReference>
<sequence>MTKTKDAGLSPALVETVAGLSAGSMATLIVHPLDIVKTRMQVYRTSVAAGLGTTTSSPTTVALIRSLTRTDRPLAALYRGLTPNLLGNATSWASFFFFKARLERAIAHLRATQHHDADPRTPTEIKRLLTPADFFAASLAAGALTQVITNPIWVLKTRMLASDRSAAGAYPSMWSGAARLLREEGIRGFYRGLGVGMLAVSHGAVQFAVYDPARRMYLARKGVRQGLLRKAGESEEQQEVAVSNEATVVLSTVSKLVAGAATYPLQVLRSRLQHHDAEEQFGKGVSGVVRKLLREEGVRGFYRGVMPGVVRVLPATWVTFLVYENVKYYLPKWAQGEGQVVA</sequence>
<proteinExistence type="inferred from homology"/>
<dbReference type="InterPro" id="IPR023395">
    <property type="entry name" value="MCP_dom_sf"/>
</dbReference>
<comment type="subcellular location">
    <subcellularLocation>
        <location evidence="1">Membrane</location>
        <topology evidence="1">Multi-pass membrane protein</topology>
    </subcellularLocation>
</comment>
<evidence type="ECO:0000256" key="7">
    <source>
        <dbReference type="ARBA" id="ARBA00022989"/>
    </source>
</evidence>
<comment type="similarity">
    <text evidence="2 10">Belongs to the mitochondrial carrier (TC 2.A.29) family.</text>
</comment>
<keyword evidence="5" id="KW-0677">Repeat</keyword>
<reference evidence="11" key="1">
    <citation type="journal article" date="2023" name="Mol. Phylogenet. Evol.">
        <title>Genome-scale phylogeny and comparative genomics of the fungal order Sordariales.</title>
        <authorList>
            <person name="Hensen N."/>
            <person name="Bonometti L."/>
            <person name="Westerberg I."/>
            <person name="Brannstrom I.O."/>
            <person name="Guillou S."/>
            <person name="Cros-Aarteil S."/>
            <person name="Calhoun S."/>
            <person name="Haridas S."/>
            <person name="Kuo A."/>
            <person name="Mondo S."/>
            <person name="Pangilinan J."/>
            <person name="Riley R."/>
            <person name="LaButti K."/>
            <person name="Andreopoulos B."/>
            <person name="Lipzen A."/>
            <person name="Chen C."/>
            <person name="Yan M."/>
            <person name="Daum C."/>
            <person name="Ng V."/>
            <person name="Clum A."/>
            <person name="Steindorff A."/>
            <person name="Ohm R.A."/>
            <person name="Martin F."/>
            <person name="Silar P."/>
            <person name="Natvig D.O."/>
            <person name="Lalanne C."/>
            <person name="Gautier V."/>
            <person name="Ament-Velasquez S.L."/>
            <person name="Kruys A."/>
            <person name="Hutchinson M.I."/>
            <person name="Powell A.J."/>
            <person name="Barry K."/>
            <person name="Miller A.N."/>
            <person name="Grigoriev I.V."/>
            <person name="Debuchy R."/>
            <person name="Gladieux P."/>
            <person name="Hiltunen Thoren M."/>
            <person name="Johannesson H."/>
        </authorList>
    </citation>
    <scope>NUCLEOTIDE SEQUENCE</scope>
    <source>
        <strain evidence="11">CBS 731.68</strain>
    </source>
</reference>
<protein>
    <submittedName>
        <fullName evidence="11">Mitochondrial carrier</fullName>
    </submittedName>
</protein>
<organism evidence="11 12">
    <name type="scientific">Parathielavia appendiculata</name>
    <dbReference type="NCBI Taxonomy" id="2587402"/>
    <lineage>
        <taxon>Eukaryota</taxon>
        <taxon>Fungi</taxon>
        <taxon>Dikarya</taxon>
        <taxon>Ascomycota</taxon>
        <taxon>Pezizomycotina</taxon>
        <taxon>Sordariomycetes</taxon>
        <taxon>Sordariomycetidae</taxon>
        <taxon>Sordariales</taxon>
        <taxon>Chaetomiaceae</taxon>
        <taxon>Parathielavia</taxon>
    </lineage>
</organism>
<evidence type="ECO:0000313" key="11">
    <source>
        <dbReference type="EMBL" id="KAK4127745.1"/>
    </source>
</evidence>
<gene>
    <name evidence="11" type="ORF">N657DRAFT_687964</name>
</gene>
<feature type="repeat" description="Solcar" evidence="9">
    <location>
        <begin position="129"/>
        <end position="216"/>
    </location>
</feature>
<keyword evidence="6" id="KW-0496">Mitochondrion</keyword>
<keyword evidence="4 9" id="KW-0812">Transmembrane</keyword>
<dbReference type="Proteomes" id="UP001302602">
    <property type="component" value="Unassembled WGS sequence"/>
</dbReference>
<evidence type="ECO:0000256" key="3">
    <source>
        <dbReference type="ARBA" id="ARBA00022448"/>
    </source>
</evidence>